<dbReference type="Proteomes" id="UP000237056">
    <property type="component" value="Unassembled WGS sequence"/>
</dbReference>
<proteinExistence type="predicted"/>
<sequence>MKRRDFIKASSLAAAPIILNGVPVMASSAIESSALEKMANAAVGCGKILVIIQQNGGNDGLNTVFPLDKWSNLQNARSNILMNESSVLTLNNNATTGLHPAMTGLKNLYDNGKMMIVQGVSYPNPSFSHFRATDIWFTASNSNQYLENGWIGRALETIYPDYPNAYPSADMPDPLAIQIGSTLPFSLQGTNINMGYCVPSPSSLLNVVNGITDPAPDSDYGKELTFLRLMKDQSNVYREGIQTAYNVAQSQAAVYPTGNSLADQLKIVARLINGGLQTPIYIVNHPNTHDSHEHQVDENDRTIGTHANNLGILSQAVSAFQEDLGYMGKEHLVTGMTFSEFGRRIKSNASFGTDHGSAAPVLFFGAALNTSPAAVANTAYPVPGMIGTSPNLPLNATVNDQVPMQFDFRQIYTAIMQDWLCMTETQAADVLGGTFVKLPIFNTTVLSSTNFDDPQNDFISVYPNPVRINGTLTVQFKDSIAAHVLITIYSVNGSLVYTAPHKVEQNFVEIPINSLAPNALYILEVNYNNQQFYKKIVTQ</sequence>
<name>A0A2S4N795_9FLAO</name>
<dbReference type="EMBL" id="PQNY01000009">
    <property type="protein sequence ID" value="POS01547.1"/>
    <property type="molecule type" value="Genomic_DNA"/>
</dbReference>
<comment type="caution">
    <text evidence="4">The sequence shown here is derived from an EMBL/GenBank/DDBJ whole genome shotgun (WGS) entry which is preliminary data.</text>
</comment>
<organism evidence="4 5">
    <name type="scientific">Flavobacterium croceum DSM 17960</name>
    <dbReference type="NCBI Taxonomy" id="1121886"/>
    <lineage>
        <taxon>Bacteria</taxon>
        <taxon>Pseudomonadati</taxon>
        <taxon>Bacteroidota</taxon>
        <taxon>Flavobacteriia</taxon>
        <taxon>Flavobacteriales</taxon>
        <taxon>Flavobacteriaceae</taxon>
        <taxon>Flavobacterium</taxon>
    </lineage>
</organism>
<accession>A0A2S4N795</accession>
<gene>
    <name evidence="4" type="ORF">Q361_1095</name>
</gene>
<dbReference type="OrthoDB" id="9779968at2"/>
<protein>
    <submittedName>
        <fullName evidence="4">Putative secreted protein (Por secretion system target)</fullName>
    </submittedName>
</protein>
<evidence type="ECO:0000259" key="3">
    <source>
        <dbReference type="Pfam" id="PF18962"/>
    </source>
</evidence>
<feature type="signal peptide" evidence="2">
    <location>
        <begin position="1"/>
        <end position="26"/>
    </location>
</feature>
<dbReference type="Pfam" id="PF18962">
    <property type="entry name" value="Por_Secre_tail"/>
    <property type="match status" value="1"/>
</dbReference>
<keyword evidence="5" id="KW-1185">Reference proteome</keyword>
<dbReference type="InterPro" id="IPR026444">
    <property type="entry name" value="Secre_tail"/>
</dbReference>
<dbReference type="AlphaFoldDB" id="A0A2S4N795"/>
<reference evidence="4 5" key="1">
    <citation type="submission" date="2018-01" db="EMBL/GenBank/DDBJ databases">
        <title>Genomic Encyclopedia of Type Strains, Phase I: the one thousand microbial genomes (KMG-I) project.</title>
        <authorList>
            <person name="Goeker M."/>
        </authorList>
    </citation>
    <scope>NUCLEOTIDE SEQUENCE [LARGE SCALE GENOMIC DNA]</scope>
    <source>
        <strain evidence="4 5">DSM 17960</strain>
    </source>
</reference>
<dbReference type="Pfam" id="PF07394">
    <property type="entry name" value="DUF1501"/>
    <property type="match status" value="1"/>
</dbReference>
<dbReference type="NCBIfam" id="TIGR04183">
    <property type="entry name" value="Por_Secre_tail"/>
    <property type="match status" value="1"/>
</dbReference>
<evidence type="ECO:0000256" key="2">
    <source>
        <dbReference type="SAM" id="SignalP"/>
    </source>
</evidence>
<evidence type="ECO:0000313" key="4">
    <source>
        <dbReference type="EMBL" id="POS01547.1"/>
    </source>
</evidence>
<evidence type="ECO:0000256" key="1">
    <source>
        <dbReference type="ARBA" id="ARBA00022729"/>
    </source>
</evidence>
<feature type="chain" id="PRO_5015527865" evidence="2">
    <location>
        <begin position="27"/>
        <end position="539"/>
    </location>
</feature>
<dbReference type="RefSeq" id="WP_103726148.1">
    <property type="nucleotide sequence ID" value="NZ_PQNY01000009.1"/>
</dbReference>
<evidence type="ECO:0000313" key="5">
    <source>
        <dbReference type="Proteomes" id="UP000237056"/>
    </source>
</evidence>
<dbReference type="InterPro" id="IPR010869">
    <property type="entry name" value="DUF1501"/>
</dbReference>
<feature type="domain" description="Secretion system C-terminal sorting" evidence="3">
    <location>
        <begin position="461"/>
        <end position="537"/>
    </location>
</feature>
<keyword evidence="1 2" id="KW-0732">Signal</keyword>